<evidence type="ECO:0000313" key="3">
    <source>
        <dbReference type="EMBL" id="KDN63066.1"/>
    </source>
</evidence>
<dbReference type="OrthoDB" id="3836772at2759"/>
<protein>
    <submittedName>
        <fullName evidence="3">Uncharacterized protein</fullName>
    </submittedName>
</protein>
<dbReference type="HOGENOM" id="CLU_062877_0_0_1"/>
<dbReference type="Proteomes" id="UP000027238">
    <property type="component" value="Unassembled WGS sequence"/>
</dbReference>
<accession>A0A066XBD8</accession>
<evidence type="ECO:0000313" key="4">
    <source>
        <dbReference type="Proteomes" id="UP000027238"/>
    </source>
</evidence>
<name>A0A066XBD8_COLSU</name>
<dbReference type="AlphaFoldDB" id="A0A066XBD8"/>
<keyword evidence="4" id="KW-1185">Reference proteome</keyword>
<evidence type="ECO:0000256" key="2">
    <source>
        <dbReference type="SAM" id="SignalP"/>
    </source>
</evidence>
<feature type="chain" id="PRO_5001630093" evidence="2">
    <location>
        <begin position="19"/>
        <end position="323"/>
    </location>
</feature>
<feature type="region of interest" description="Disordered" evidence="1">
    <location>
        <begin position="136"/>
        <end position="199"/>
    </location>
</feature>
<dbReference type="EMBL" id="JMSE01001264">
    <property type="protein sequence ID" value="KDN63066.1"/>
    <property type="molecule type" value="Genomic_DNA"/>
</dbReference>
<evidence type="ECO:0000256" key="1">
    <source>
        <dbReference type="SAM" id="MobiDB-lite"/>
    </source>
</evidence>
<organism evidence="3 4">
    <name type="scientific">Colletotrichum sublineola</name>
    <name type="common">Sorghum anthracnose fungus</name>
    <dbReference type="NCBI Taxonomy" id="1173701"/>
    <lineage>
        <taxon>Eukaryota</taxon>
        <taxon>Fungi</taxon>
        <taxon>Dikarya</taxon>
        <taxon>Ascomycota</taxon>
        <taxon>Pezizomycotina</taxon>
        <taxon>Sordariomycetes</taxon>
        <taxon>Hypocreomycetidae</taxon>
        <taxon>Glomerellales</taxon>
        <taxon>Glomerellaceae</taxon>
        <taxon>Colletotrichum</taxon>
        <taxon>Colletotrichum graminicola species complex</taxon>
    </lineage>
</organism>
<keyword evidence="2" id="KW-0732">Signal</keyword>
<dbReference type="eggNOG" id="ENOG502T6E8">
    <property type="taxonomic scope" value="Eukaryota"/>
</dbReference>
<reference evidence="4" key="1">
    <citation type="journal article" date="2014" name="Genome Announc.">
        <title>Draft genome sequence of Colletotrichum sublineola, a destructive pathogen of cultivated sorghum.</title>
        <authorList>
            <person name="Baroncelli R."/>
            <person name="Sanz-Martin J.M."/>
            <person name="Rech G.E."/>
            <person name="Sukno S.A."/>
            <person name="Thon M.R."/>
        </authorList>
    </citation>
    <scope>NUCLEOTIDE SEQUENCE [LARGE SCALE GENOMIC DNA]</scope>
    <source>
        <strain evidence="4">TX430BB</strain>
    </source>
</reference>
<proteinExistence type="predicted"/>
<comment type="caution">
    <text evidence="3">The sequence shown here is derived from an EMBL/GenBank/DDBJ whole genome shotgun (WGS) entry which is preliminary data.</text>
</comment>
<gene>
    <name evidence="3" type="ORF">CSUB01_00140</name>
</gene>
<dbReference type="STRING" id="1173701.A0A066XBD8"/>
<feature type="signal peptide" evidence="2">
    <location>
        <begin position="1"/>
        <end position="18"/>
    </location>
</feature>
<feature type="compositionally biased region" description="Basic and acidic residues" evidence="1">
    <location>
        <begin position="148"/>
        <end position="199"/>
    </location>
</feature>
<sequence length="323" mass="36419">MCLSLGIVVVTLVIQALAFPAQPPQPASPETWSLMGFRRACSQDQAKCTYSFLISEDPTKAPKYCNFIIDAAGGRPAYQTDFSVLKCPGAPEYTVNGGWDERKFVTLTVINKQRGLLSFFAARDADLWAGNETIPQNSNVFNHPIPTNKREIMQREGDETKKDKATDDKVEKDRKRLEEAKRRQENKDKEGQKKLEEARERDGGIAYASEWKLVDVTRYEFLSGPFADKLVIMFGIQSGNSTIESCHINIRLFEGLKPLGKSFAHQDCKNGGWSASWGHNETTGHAVMTLFNKYKDRRAYYGFTEVNTNVLLGDNGPRPTYWL</sequence>